<dbReference type="InterPro" id="IPR000683">
    <property type="entry name" value="Gfo/Idh/MocA-like_OxRdtase_N"/>
</dbReference>
<dbReference type="InterPro" id="IPR051317">
    <property type="entry name" value="Gfo/Idh/MocA_oxidoreduct"/>
</dbReference>
<keyword evidence="4" id="KW-1185">Reference proteome</keyword>
<evidence type="ECO:0000259" key="1">
    <source>
        <dbReference type="Pfam" id="PF01408"/>
    </source>
</evidence>
<evidence type="ECO:0000259" key="2">
    <source>
        <dbReference type="Pfam" id="PF21378"/>
    </source>
</evidence>
<dbReference type="PANTHER" id="PTHR43708">
    <property type="entry name" value="CONSERVED EXPRESSED OXIDOREDUCTASE (EUROFUNG)"/>
    <property type="match status" value="1"/>
</dbReference>
<dbReference type="InterPro" id="IPR036291">
    <property type="entry name" value="NAD(P)-bd_dom_sf"/>
</dbReference>
<dbReference type="RefSeq" id="WP_275476505.1">
    <property type="nucleotide sequence ID" value="NZ_CP162940.1"/>
</dbReference>
<accession>A0ABV5AHY8</accession>
<dbReference type="InterPro" id="IPR048477">
    <property type="entry name" value="YceM-like_C"/>
</dbReference>
<dbReference type="PANTHER" id="PTHR43708:SF4">
    <property type="entry name" value="OXIDOREDUCTASE YCEM-RELATED"/>
    <property type="match status" value="1"/>
</dbReference>
<gene>
    <name evidence="3" type="ORF">KKP3000_000655</name>
</gene>
<dbReference type="SUPFAM" id="SSF55347">
    <property type="entry name" value="Glyceraldehyde-3-phosphate dehydrogenase-like, C-terminal domain"/>
    <property type="match status" value="1"/>
</dbReference>
<comment type="caution">
    <text evidence="3">The sequence shown here is derived from an EMBL/GenBank/DDBJ whole genome shotgun (WGS) entry which is preliminary data.</text>
</comment>
<organism evidence="3 4">
    <name type="scientific">Alicyclobacillus fastidiosus</name>
    <dbReference type="NCBI Taxonomy" id="392011"/>
    <lineage>
        <taxon>Bacteria</taxon>
        <taxon>Bacillati</taxon>
        <taxon>Bacillota</taxon>
        <taxon>Bacilli</taxon>
        <taxon>Bacillales</taxon>
        <taxon>Alicyclobacillaceae</taxon>
        <taxon>Alicyclobacillus</taxon>
    </lineage>
</organism>
<dbReference type="SUPFAM" id="SSF51735">
    <property type="entry name" value="NAD(P)-binding Rossmann-fold domains"/>
    <property type="match status" value="1"/>
</dbReference>
<reference evidence="3 4" key="1">
    <citation type="journal article" date="2024" name="Int. J. Mol. Sci.">
        <title>Exploration of Alicyclobacillus spp. Genome in Search of Antibiotic Resistance.</title>
        <authorList>
            <person name="Bucka-Kolendo J."/>
            <person name="Kiousi D.E."/>
            <person name="Dekowska A."/>
            <person name="Mikolajczuk-Szczyrba A."/>
            <person name="Karadedos D.M."/>
            <person name="Michael P."/>
            <person name="Galanis A."/>
            <person name="Sokolowska B."/>
        </authorList>
    </citation>
    <scope>NUCLEOTIDE SEQUENCE [LARGE SCALE GENOMIC DNA]</scope>
    <source>
        <strain evidence="3 4">KKP 3000</strain>
    </source>
</reference>
<sequence length="309" mass="34518">MKVGMIGLGDIARKAYLPVVGCRGELDLFICTRNSARLEEIGCAFRIPREHRFLRVQDMVAAGVEAVFVHTATEAHVEIVSYLLERGIHVYVDKPIDSTFACSEQIVQLANRRGLVLMVGFNRRYAPLYRAIYDRGKPDLVIMQKNRVNLPGSVRSVIFDDFIHVVDTLLFLLGSESCEVQVRHRRSNGQLSMVVVTLTTGERTAIGVMNRDSGISEEILEAMMGHDKFRVADLRETTQYSLGQERTQRIGDWTSVGVARGFEAIVDAFLSRVRASRDGRDAGNDSLDLMTHRVCEDIVAQIEAGGTEE</sequence>
<dbReference type="Proteomes" id="UP001579974">
    <property type="component" value="Unassembled WGS sequence"/>
</dbReference>
<evidence type="ECO:0000313" key="4">
    <source>
        <dbReference type="Proteomes" id="UP001579974"/>
    </source>
</evidence>
<dbReference type="Pfam" id="PF21378">
    <property type="entry name" value="YceM-like_C"/>
    <property type="match status" value="1"/>
</dbReference>
<dbReference type="EMBL" id="JBDXSU010000014">
    <property type="protein sequence ID" value="MFB5191869.1"/>
    <property type="molecule type" value="Genomic_DNA"/>
</dbReference>
<feature type="domain" description="YceM-like C-terminal" evidence="2">
    <location>
        <begin position="139"/>
        <end position="237"/>
    </location>
</feature>
<protein>
    <submittedName>
        <fullName evidence="3">Gfo/Idh/MocA family oxidoreductase</fullName>
    </submittedName>
</protein>
<feature type="domain" description="Gfo/Idh/MocA-like oxidoreductase N-terminal" evidence="1">
    <location>
        <begin position="1"/>
        <end position="121"/>
    </location>
</feature>
<evidence type="ECO:0000313" key="3">
    <source>
        <dbReference type="EMBL" id="MFB5191869.1"/>
    </source>
</evidence>
<dbReference type="Gene3D" id="3.40.50.720">
    <property type="entry name" value="NAD(P)-binding Rossmann-like Domain"/>
    <property type="match status" value="1"/>
</dbReference>
<proteinExistence type="predicted"/>
<name>A0ABV5AHY8_9BACL</name>
<dbReference type="Pfam" id="PF01408">
    <property type="entry name" value="GFO_IDH_MocA"/>
    <property type="match status" value="1"/>
</dbReference>
<dbReference type="Gene3D" id="3.30.360.10">
    <property type="entry name" value="Dihydrodipicolinate Reductase, domain 2"/>
    <property type="match status" value="1"/>
</dbReference>